<proteinExistence type="predicted"/>
<dbReference type="RefSeq" id="WP_123689788.1">
    <property type="nucleotide sequence ID" value="NZ_AP019700.1"/>
</dbReference>
<accession>A0A3N1MA62</accession>
<dbReference type="Proteomes" id="UP000278222">
    <property type="component" value="Unassembled WGS sequence"/>
</dbReference>
<dbReference type="Gene3D" id="1.10.10.10">
    <property type="entry name" value="Winged helix-like DNA-binding domain superfamily/Winged helix DNA-binding domain"/>
    <property type="match status" value="1"/>
</dbReference>
<dbReference type="InterPro" id="IPR036388">
    <property type="entry name" value="WH-like_DNA-bd_sf"/>
</dbReference>
<dbReference type="EMBL" id="RJKX01000013">
    <property type="protein sequence ID" value="ROQ00518.1"/>
    <property type="molecule type" value="Genomic_DNA"/>
</dbReference>
<keyword evidence="1" id="KW-0143">Chaperone</keyword>
<gene>
    <name evidence="2" type="ORF">EDC65_2318</name>
</gene>
<protein>
    <submittedName>
        <fullName evidence="2">Putative AphA-like transcriptional regulator</fullName>
    </submittedName>
</protein>
<dbReference type="InterPro" id="IPR029434">
    <property type="entry name" value="Put_trans_reg"/>
</dbReference>
<organism evidence="2 3">
    <name type="scientific">Stella humosa</name>
    <dbReference type="NCBI Taxonomy" id="94"/>
    <lineage>
        <taxon>Bacteria</taxon>
        <taxon>Pseudomonadati</taxon>
        <taxon>Pseudomonadota</taxon>
        <taxon>Alphaproteobacteria</taxon>
        <taxon>Rhodospirillales</taxon>
        <taxon>Stellaceae</taxon>
        <taxon>Stella</taxon>
    </lineage>
</organism>
<dbReference type="AlphaFoldDB" id="A0A3N1MA62"/>
<evidence type="ECO:0000313" key="3">
    <source>
        <dbReference type="Proteomes" id="UP000278222"/>
    </source>
</evidence>
<dbReference type="InterPro" id="IPR036390">
    <property type="entry name" value="WH_DNA-bd_sf"/>
</dbReference>
<evidence type="ECO:0000313" key="2">
    <source>
        <dbReference type="EMBL" id="ROQ00518.1"/>
    </source>
</evidence>
<dbReference type="SUPFAM" id="SSF46785">
    <property type="entry name" value="Winged helix' DNA-binding domain"/>
    <property type="match status" value="1"/>
</dbReference>
<comment type="caution">
    <text evidence="2">The sequence shown here is derived from an EMBL/GenBank/DDBJ whole genome shotgun (WGS) entry which is preliminary data.</text>
</comment>
<sequence length="175" mass="18954">MYKDRSLVPTQAVRLAALGFLADGSRSYGALAGEVRQFISRTASPSIELLGPSIELLRLEGLVQSADGAPTEANPFLTITAAGREVLRDLMCAPVRATEGDLNRLVVGLKLRFLDHLAAADRALVVAGLVDAAERELDRMTDLRATVADAGHLAGWSDLDIQHLERRIDWLRQLG</sequence>
<dbReference type="InterPro" id="IPR036386">
    <property type="entry name" value="HscB_C_sf"/>
</dbReference>
<dbReference type="Gene3D" id="1.20.1280.20">
    <property type="entry name" value="HscB, C-terminal domain"/>
    <property type="match status" value="1"/>
</dbReference>
<name>A0A3N1MA62_9PROT</name>
<dbReference type="OrthoDB" id="7348141at2"/>
<dbReference type="GO" id="GO:0051259">
    <property type="term" value="P:protein complex oligomerization"/>
    <property type="evidence" value="ECO:0007669"/>
    <property type="project" value="InterPro"/>
</dbReference>
<evidence type="ECO:0000256" key="1">
    <source>
        <dbReference type="ARBA" id="ARBA00023186"/>
    </source>
</evidence>
<dbReference type="Pfam" id="PF14557">
    <property type="entry name" value="AphA_like"/>
    <property type="match status" value="1"/>
</dbReference>
<reference evidence="2 3" key="1">
    <citation type="submission" date="2018-11" db="EMBL/GenBank/DDBJ databases">
        <title>Genomic Encyclopedia of Type Strains, Phase IV (KMG-IV): sequencing the most valuable type-strain genomes for metagenomic binning, comparative biology and taxonomic classification.</title>
        <authorList>
            <person name="Goeker M."/>
        </authorList>
    </citation>
    <scope>NUCLEOTIDE SEQUENCE [LARGE SCALE GENOMIC DNA]</scope>
    <source>
        <strain evidence="2 3">DSM 5900</strain>
    </source>
</reference>
<keyword evidence="3" id="KW-1185">Reference proteome</keyword>